<dbReference type="RefSeq" id="WP_332866810.1">
    <property type="nucleotide sequence ID" value="NZ_JBAFSM010000045.1"/>
</dbReference>
<keyword evidence="3" id="KW-1185">Reference proteome</keyword>
<evidence type="ECO:0000256" key="1">
    <source>
        <dbReference type="SAM" id="MobiDB-lite"/>
    </source>
</evidence>
<name>A0AAW9QVV8_9CHRO</name>
<evidence type="ECO:0000313" key="3">
    <source>
        <dbReference type="Proteomes" id="UP001328733"/>
    </source>
</evidence>
<feature type="region of interest" description="Disordered" evidence="1">
    <location>
        <begin position="49"/>
        <end position="99"/>
    </location>
</feature>
<dbReference type="EMBL" id="JBAFSM010000045">
    <property type="protein sequence ID" value="MEG3439324.1"/>
    <property type="molecule type" value="Genomic_DNA"/>
</dbReference>
<dbReference type="AlphaFoldDB" id="A0AAW9QVV8"/>
<reference evidence="2 3" key="1">
    <citation type="submission" date="2024-01" db="EMBL/GenBank/DDBJ databases">
        <title>Genomic insights into the taxonomy and metabolism of the cyanobacterium Pannus brasiliensis CCIBt3594.</title>
        <authorList>
            <person name="Machado M."/>
            <person name="Botero N.B."/>
            <person name="Andreote A.P.D."/>
            <person name="Feitosa A.M.T."/>
            <person name="Popin R."/>
            <person name="Sivonen K."/>
            <person name="Fiore M.F."/>
        </authorList>
    </citation>
    <scope>NUCLEOTIDE SEQUENCE [LARGE SCALE GENOMIC DNA]</scope>
    <source>
        <strain evidence="2 3">CCIBt3594</strain>
    </source>
</reference>
<gene>
    <name evidence="2" type="ORF">V0288_19515</name>
</gene>
<feature type="compositionally biased region" description="Basic and acidic residues" evidence="1">
    <location>
        <begin position="49"/>
        <end position="65"/>
    </location>
</feature>
<sequence>MKTTKIYQKCEQNFPLTSEFFYKRSRAKDGFTTYCKLCVSKATLESYRKRVSTEEGRAKARETTRKSQRKMRSTEEGRAKANEASRKMRSTEEGRAKRNEANCNWRKKYPEKNTANTVAYRAMKLESNPTYTGKPSATAWSNLEKPKIKNFYQEAQESNREVDHIIPLRPDELPFPWLLPMYQNRRDFPDFEPLHRKFQARYGLCCGLHVSANLQLLAQSENGSKGNQFRTYRETHEAIYILSDDGENWLPIKSEELDSYSWIQPQLYVATTTARIEPKRLINRFDSKMPFQSIQAPQNLK</sequence>
<dbReference type="Proteomes" id="UP001328733">
    <property type="component" value="Unassembled WGS sequence"/>
</dbReference>
<comment type="caution">
    <text evidence="2">The sequence shown here is derived from an EMBL/GenBank/DDBJ whole genome shotgun (WGS) entry which is preliminary data.</text>
</comment>
<protein>
    <recommendedName>
        <fullName evidence="4">HNH homing endonuclease</fullName>
    </recommendedName>
</protein>
<proteinExistence type="predicted"/>
<evidence type="ECO:0008006" key="4">
    <source>
        <dbReference type="Google" id="ProtNLM"/>
    </source>
</evidence>
<accession>A0AAW9QVV8</accession>
<organism evidence="2 3">
    <name type="scientific">Pannus brasiliensis CCIBt3594</name>
    <dbReference type="NCBI Taxonomy" id="1427578"/>
    <lineage>
        <taxon>Bacteria</taxon>
        <taxon>Bacillati</taxon>
        <taxon>Cyanobacteriota</taxon>
        <taxon>Cyanophyceae</taxon>
        <taxon>Oscillatoriophycideae</taxon>
        <taxon>Chroococcales</taxon>
        <taxon>Microcystaceae</taxon>
        <taxon>Pannus</taxon>
    </lineage>
</organism>
<feature type="compositionally biased region" description="Basic and acidic residues" evidence="1">
    <location>
        <begin position="72"/>
        <end position="99"/>
    </location>
</feature>
<evidence type="ECO:0000313" key="2">
    <source>
        <dbReference type="EMBL" id="MEG3439324.1"/>
    </source>
</evidence>